<dbReference type="InterPro" id="IPR001680">
    <property type="entry name" value="WD40_rpt"/>
</dbReference>
<dbReference type="InterPro" id="IPR036322">
    <property type="entry name" value="WD40_repeat_dom_sf"/>
</dbReference>
<reference evidence="2 3" key="1">
    <citation type="submission" date="2024-02" db="EMBL/GenBank/DDBJ databases">
        <authorList>
            <person name="Daric V."/>
            <person name="Darras S."/>
        </authorList>
    </citation>
    <scope>NUCLEOTIDE SEQUENCE [LARGE SCALE GENOMIC DNA]</scope>
</reference>
<dbReference type="Proteomes" id="UP001642483">
    <property type="component" value="Unassembled WGS sequence"/>
</dbReference>
<dbReference type="PANTHER" id="PTHR47822">
    <property type="entry name" value="CARBOHYDRATE BINDING DOMAIN CONTAINING PROTEIN"/>
    <property type="match status" value="1"/>
</dbReference>
<comment type="caution">
    <text evidence="2">The sequence shown here is derived from an EMBL/GenBank/DDBJ whole genome shotgun (WGS) entry which is preliminary data.</text>
</comment>
<dbReference type="SUPFAM" id="SSF50978">
    <property type="entry name" value="WD40 repeat-like"/>
    <property type="match status" value="1"/>
</dbReference>
<protein>
    <submittedName>
        <fullName evidence="2">Uncharacterized protein</fullName>
    </submittedName>
</protein>
<dbReference type="EMBL" id="CAWYQH010000174">
    <property type="protein sequence ID" value="CAK8698082.1"/>
    <property type="molecule type" value="Genomic_DNA"/>
</dbReference>
<dbReference type="SMART" id="SM00320">
    <property type="entry name" value="WD40"/>
    <property type="match status" value="5"/>
</dbReference>
<keyword evidence="1" id="KW-0853">WD repeat</keyword>
<sequence length="358" mass="38873">MTRRRLEEAILAGYTMGLGDYIADDSDHDIQSRLASASKLTLPLDRWGIYSLQYCPNGENLAVGFGNGGIYIVKQNGDNFKVSELTHGHRKGLAVMSLKYLRDENGLFLLSAGAAGAVNVWDLNTDAKIEPLFTLEEEGNEINALDLSCDCTFFATAGKDRHIRLYDATTMKPFQTIEAPDYLTMDEISVYTGHTKRVFALKFHPEENHLFLTAGWDDCVKLWDKRMARNAKKSIAGPHVCGAGLDVRGNTVLTGSWSAKRSLQLWDLRAGTLERNISYPHDIKAEGEFLYCAKYVTSDVVVAGGSGTNNACAISLNADNVLGVISSAKPVLAVDTCKAGKHLAVAGSGGNLQVASFA</sequence>
<dbReference type="InterPro" id="IPR015943">
    <property type="entry name" value="WD40/YVTN_repeat-like_dom_sf"/>
</dbReference>
<evidence type="ECO:0000313" key="3">
    <source>
        <dbReference type="Proteomes" id="UP001642483"/>
    </source>
</evidence>
<organism evidence="2 3">
    <name type="scientific">Clavelina lepadiformis</name>
    <name type="common">Light-bulb sea squirt</name>
    <name type="synonym">Ascidia lepadiformis</name>
    <dbReference type="NCBI Taxonomy" id="159417"/>
    <lineage>
        <taxon>Eukaryota</taxon>
        <taxon>Metazoa</taxon>
        <taxon>Chordata</taxon>
        <taxon>Tunicata</taxon>
        <taxon>Ascidiacea</taxon>
        <taxon>Aplousobranchia</taxon>
        <taxon>Clavelinidae</taxon>
        <taxon>Clavelina</taxon>
    </lineage>
</organism>
<accession>A0ABP0H2T1</accession>
<proteinExistence type="predicted"/>
<dbReference type="PANTHER" id="PTHR47822:SF3">
    <property type="entry name" value="ANAPHASE-PROMOTING COMPLEX SUBUNIT 4-LIKE WD40 DOMAIN-CONTAINING PROTEIN"/>
    <property type="match status" value="1"/>
</dbReference>
<dbReference type="Pfam" id="PF00400">
    <property type="entry name" value="WD40"/>
    <property type="match status" value="2"/>
</dbReference>
<evidence type="ECO:0000313" key="2">
    <source>
        <dbReference type="EMBL" id="CAK8698082.1"/>
    </source>
</evidence>
<gene>
    <name evidence="2" type="ORF">CVLEPA_LOCUS31556</name>
</gene>
<name>A0ABP0H2T1_CLALP</name>
<feature type="repeat" description="WD" evidence="1">
    <location>
        <begin position="191"/>
        <end position="233"/>
    </location>
</feature>
<dbReference type="PROSITE" id="PS50294">
    <property type="entry name" value="WD_REPEATS_REGION"/>
    <property type="match status" value="1"/>
</dbReference>
<dbReference type="PROSITE" id="PS50082">
    <property type="entry name" value="WD_REPEATS_2"/>
    <property type="match status" value="1"/>
</dbReference>
<dbReference type="Gene3D" id="2.130.10.10">
    <property type="entry name" value="YVTN repeat-like/Quinoprotein amine dehydrogenase"/>
    <property type="match status" value="2"/>
</dbReference>
<keyword evidence="3" id="KW-1185">Reference proteome</keyword>
<evidence type="ECO:0000256" key="1">
    <source>
        <dbReference type="PROSITE-ProRule" id="PRU00221"/>
    </source>
</evidence>